<dbReference type="OrthoDB" id="9110813at2"/>
<gene>
    <name evidence="1" type="ORF">SAMN05444168_5083</name>
</gene>
<reference evidence="1 2" key="1">
    <citation type="submission" date="2016-11" db="EMBL/GenBank/DDBJ databases">
        <authorList>
            <person name="Jaros S."/>
            <person name="Januszkiewicz K."/>
            <person name="Wedrychowicz H."/>
        </authorList>
    </citation>
    <scope>NUCLEOTIDE SEQUENCE [LARGE SCALE GENOMIC DNA]</scope>
    <source>
        <strain evidence="1 2">GAS86</strain>
    </source>
</reference>
<accession>A0A1N6JUE3</accession>
<evidence type="ECO:0000313" key="1">
    <source>
        <dbReference type="EMBL" id="SIO47945.1"/>
    </source>
</evidence>
<dbReference type="RefSeq" id="WP_143787652.1">
    <property type="nucleotide sequence ID" value="NZ_FSRM01000002.1"/>
</dbReference>
<protein>
    <submittedName>
        <fullName evidence="1">Uncharacterized protein</fullName>
    </submittedName>
</protein>
<dbReference type="AlphaFoldDB" id="A0A1N6JUE3"/>
<name>A0A1N6JUE3_9BURK</name>
<evidence type="ECO:0000313" key="2">
    <source>
        <dbReference type="Proteomes" id="UP000184693"/>
    </source>
</evidence>
<sequence length="85" mass="9284">MGIVSEEGLCIDGQSKMSGAHSAKLVHSELAHIKLVLGRLSASDLDQSGLPRAYWRKRLRSVMENHQLSPAQFGEIDRILAGLSD</sequence>
<proteinExistence type="predicted"/>
<organism evidence="1 2">
    <name type="scientific">Paraburkholderia phenazinium</name>
    <dbReference type="NCBI Taxonomy" id="60549"/>
    <lineage>
        <taxon>Bacteria</taxon>
        <taxon>Pseudomonadati</taxon>
        <taxon>Pseudomonadota</taxon>
        <taxon>Betaproteobacteria</taxon>
        <taxon>Burkholderiales</taxon>
        <taxon>Burkholderiaceae</taxon>
        <taxon>Paraburkholderia</taxon>
    </lineage>
</organism>
<dbReference type="EMBL" id="FSRM01000002">
    <property type="protein sequence ID" value="SIO47945.1"/>
    <property type="molecule type" value="Genomic_DNA"/>
</dbReference>
<dbReference type="Proteomes" id="UP000184693">
    <property type="component" value="Unassembled WGS sequence"/>
</dbReference>